<dbReference type="EMBL" id="CAMPGE010019040">
    <property type="protein sequence ID" value="CAI2377398.1"/>
    <property type="molecule type" value="Genomic_DNA"/>
</dbReference>
<evidence type="ECO:0000256" key="1">
    <source>
        <dbReference type="SAM" id="MobiDB-lite"/>
    </source>
</evidence>
<organism evidence="2 3">
    <name type="scientific">Euplotes crassus</name>
    <dbReference type="NCBI Taxonomy" id="5936"/>
    <lineage>
        <taxon>Eukaryota</taxon>
        <taxon>Sar</taxon>
        <taxon>Alveolata</taxon>
        <taxon>Ciliophora</taxon>
        <taxon>Intramacronucleata</taxon>
        <taxon>Spirotrichea</taxon>
        <taxon>Hypotrichia</taxon>
        <taxon>Euplotida</taxon>
        <taxon>Euplotidae</taxon>
        <taxon>Moneuplotes</taxon>
    </lineage>
</organism>
<dbReference type="Proteomes" id="UP001295684">
    <property type="component" value="Unassembled WGS sequence"/>
</dbReference>
<gene>
    <name evidence="2" type="ORF">ECRASSUSDP1_LOCUS18784</name>
</gene>
<protein>
    <submittedName>
        <fullName evidence="2">Uncharacterized protein</fullName>
    </submittedName>
</protein>
<name>A0AAD1XQP8_EUPCR</name>
<keyword evidence="3" id="KW-1185">Reference proteome</keyword>
<evidence type="ECO:0000313" key="2">
    <source>
        <dbReference type="EMBL" id="CAI2377398.1"/>
    </source>
</evidence>
<feature type="region of interest" description="Disordered" evidence="1">
    <location>
        <begin position="149"/>
        <end position="171"/>
    </location>
</feature>
<reference evidence="2" key="1">
    <citation type="submission" date="2023-07" db="EMBL/GenBank/DDBJ databases">
        <authorList>
            <consortium name="AG Swart"/>
            <person name="Singh M."/>
            <person name="Singh A."/>
            <person name="Seah K."/>
            <person name="Emmerich C."/>
        </authorList>
    </citation>
    <scope>NUCLEOTIDE SEQUENCE</scope>
    <source>
        <strain evidence="2">DP1</strain>
    </source>
</reference>
<sequence>MGQGNCCQSRASHFEGFKDKAIQSIKEPTERTISRNFRIEGISKPCRLLKTHKNSGSEVPVRINIVNHNKYYQKNSNSKRISSSQSISNSSVYEHQNGRIKFVTATKRPLLPYLRSSQVPSPNYCTHIRNQVFPLRILTRCMREEGWGDKGVERGGGGRRRREEEGVSFGC</sequence>
<accession>A0AAD1XQP8</accession>
<comment type="caution">
    <text evidence="2">The sequence shown here is derived from an EMBL/GenBank/DDBJ whole genome shotgun (WGS) entry which is preliminary data.</text>
</comment>
<evidence type="ECO:0000313" key="3">
    <source>
        <dbReference type="Proteomes" id="UP001295684"/>
    </source>
</evidence>
<dbReference type="AlphaFoldDB" id="A0AAD1XQP8"/>
<proteinExistence type="predicted"/>